<dbReference type="GeneID" id="79866673"/>
<dbReference type="Proteomes" id="UP000189761">
    <property type="component" value="Unassembled WGS sequence"/>
</dbReference>
<evidence type="ECO:0000313" key="1">
    <source>
        <dbReference type="EMBL" id="OOP68511.1"/>
    </source>
</evidence>
<gene>
    <name evidence="1" type="ORF">BWZ43_10145</name>
</gene>
<dbReference type="InterPro" id="IPR017263">
    <property type="entry name" value="UCP037692"/>
</dbReference>
<organism evidence="1 2">
    <name type="scientific">Heyndrickxia oleronia</name>
    <dbReference type="NCBI Taxonomy" id="38875"/>
    <lineage>
        <taxon>Bacteria</taxon>
        <taxon>Bacillati</taxon>
        <taxon>Bacillota</taxon>
        <taxon>Bacilli</taxon>
        <taxon>Bacillales</taxon>
        <taxon>Bacillaceae</taxon>
        <taxon>Heyndrickxia</taxon>
    </lineage>
</organism>
<proteinExistence type="predicted"/>
<dbReference type="Pfam" id="PF17277">
    <property type="entry name" value="DUF5342"/>
    <property type="match status" value="1"/>
</dbReference>
<protein>
    <submittedName>
        <fullName evidence="1">Uncharacterized protein</fullName>
    </submittedName>
</protein>
<dbReference type="PIRSF" id="PIRSF037692">
    <property type="entry name" value="UCP037692"/>
    <property type="match status" value="1"/>
</dbReference>
<dbReference type="RefSeq" id="WP_071976800.1">
    <property type="nucleotide sequence ID" value="NZ_BOQX01000001.1"/>
</dbReference>
<dbReference type="EMBL" id="MTLA01000105">
    <property type="protein sequence ID" value="OOP68511.1"/>
    <property type="molecule type" value="Genomic_DNA"/>
</dbReference>
<reference evidence="1 2" key="1">
    <citation type="submission" date="2017-01" db="EMBL/GenBank/DDBJ databases">
        <title>Draft genome sequence of Bacillus oleronius.</title>
        <authorList>
            <person name="Allam M."/>
        </authorList>
    </citation>
    <scope>NUCLEOTIDE SEQUENCE [LARGE SCALE GENOMIC DNA]</scope>
    <source>
        <strain evidence="1 2">DSM 9356</strain>
    </source>
</reference>
<accession>A0A8E2I853</accession>
<evidence type="ECO:0000313" key="2">
    <source>
        <dbReference type="Proteomes" id="UP000189761"/>
    </source>
</evidence>
<dbReference type="AlphaFoldDB" id="A0A8E2I853"/>
<sequence>MIQHFQFQSLYKHEQLPGWNISFYFNKEKMEGIYHPDGRIEWQQRYTFDEGVEEKIKGQIHELMLYHVYDNR</sequence>
<comment type="caution">
    <text evidence="1">The sequence shown here is derived from an EMBL/GenBank/DDBJ whole genome shotgun (WGS) entry which is preliminary data.</text>
</comment>
<name>A0A8E2I853_9BACI</name>
<keyword evidence="2" id="KW-1185">Reference proteome</keyword>